<evidence type="ECO:0000313" key="2">
    <source>
        <dbReference type="EMBL" id="OWZ82755.1"/>
    </source>
</evidence>
<proteinExistence type="predicted"/>
<sequence>MRADKAYKEAIQYYGGNNHVGKLRGKYDNVRTFWEDPLTGYFIKPYLDKLITQRQEANKGIRIKELGCGAGEGYDFLTGISLDKSEETLIPNKVLEYYNGVDLNQELLLEANKRFEDKVNVEFFSGDFSEGLPVDQSEQSYDLYFTAYATLSHCNNEELEKLFSDIAKHGENGSILVADWIGRYSYEWQNHWTSNPEQKNFLDYKLNFYSDRAKEVSTFPLRMMSPQEVEKIVQNASEKSNKNLEIVGFLDRSMIIGRHIETGCYNNNPQPIRSMVNSLHEPGHRTYLPNLLFDYEPRPGFEWQNKKLKEVADCWNSLVRYTVQLLDIDNPEKGLPNPPKTSYDCLKRAYNVIRKTVEMSNLLYGDVRANLIEKQLGFSLRNIEINMQKGLGLGHSLIAVIRVNK</sequence>
<reference evidence="2 3" key="1">
    <citation type="submission" date="2017-06" db="EMBL/GenBank/DDBJ databases">
        <title>Draft Genome Sequence of Natranaerobius trueperi halophilic, alkalithermophilic bacteria from soda lakes.</title>
        <authorList>
            <person name="Zhao B."/>
        </authorList>
    </citation>
    <scope>NUCLEOTIDE SEQUENCE [LARGE SCALE GENOMIC DNA]</scope>
    <source>
        <strain evidence="2 3">DSM 18760</strain>
    </source>
</reference>
<comment type="caution">
    <text evidence="2">The sequence shown here is derived from an EMBL/GenBank/DDBJ whole genome shotgun (WGS) entry which is preliminary data.</text>
</comment>
<dbReference type="SUPFAM" id="SSF53335">
    <property type="entry name" value="S-adenosyl-L-methionine-dependent methyltransferases"/>
    <property type="match status" value="1"/>
</dbReference>
<dbReference type="EMBL" id="NIQC01000043">
    <property type="protein sequence ID" value="OWZ82755.1"/>
    <property type="molecule type" value="Genomic_DNA"/>
</dbReference>
<name>A0A226BUU8_9FIRM</name>
<accession>A0A226BUU8</accession>
<dbReference type="OrthoDB" id="9777497at2"/>
<dbReference type="AlphaFoldDB" id="A0A226BUU8"/>
<evidence type="ECO:0000313" key="3">
    <source>
        <dbReference type="Proteomes" id="UP000214588"/>
    </source>
</evidence>
<dbReference type="InterPro" id="IPR041698">
    <property type="entry name" value="Methyltransf_25"/>
</dbReference>
<feature type="domain" description="Methyltransferase" evidence="1">
    <location>
        <begin position="98"/>
        <end position="169"/>
    </location>
</feature>
<dbReference type="Gene3D" id="3.40.50.150">
    <property type="entry name" value="Vaccinia Virus protein VP39"/>
    <property type="match status" value="1"/>
</dbReference>
<evidence type="ECO:0000259" key="1">
    <source>
        <dbReference type="Pfam" id="PF13649"/>
    </source>
</evidence>
<dbReference type="Proteomes" id="UP000214588">
    <property type="component" value="Unassembled WGS sequence"/>
</dbReference>
<protein>
    <recommendedName>
        <fullName evidence="1">Methyltransferase domain-containing protein</fullName>
    </recommendedName>
</protein>
<gene>
    <name evidence="2" type="ORF">CDO51_12290</name>
</gene>
<dbReference type="RefSeq" id="WP_089024522.1">
    <property type="nucleotide sequence ID" value="NZ_NIQC01000043.1"/>
</dbReference>
<keyword evidence="3" id="KW-1185">Reference proteome</keyword>
<dbReference type="Pfam" id="PF13649">
    <property type="entry name" value="Methyltransf_25"/>
    <property type="match status" value="1"/>
</dbReference>
<organism evidence="2 3">
    <name type="scientific">Natranaerobius trueperi</name>
    <dbReference type="NCBI Taxonomy" id="759412"/>
    <lineage>
        <taxon>Bacteria</taxon>
        <taxon>Bacillati</taxon>
        <taxon>Bacillota</taxon>
        <taxon>Clostridia</taxon>
        <taxon>Natranaerobiales</taxon>
        <taxon>Natranaerobiaceae</taxon>
        <taxon>Natranaerobius</taxon>
    </lineage>
</organism>
<dbReference type="InterPro" id="IPR029063">
    <property type="entry name" value="SAM-dependent_MTases_sf"/>
</dbReference>